<sequence length="173" mass="19119">MIIKTFGALMVLGSCSLVGFSYGGRYVRRVGQLRQLISALQLMQSEIGFTATPMLEVLPRLKAVARPPVTELFTQFEYGLEAGKGLTAAEAWNEALTVIKGRLDLLEADCEILERFGSGLSSGGRDEQLKSLQLAQQQLAYQEREAAEERLKYERLYKTMGVLVGLALVLVFV</sequence>
<dbReference type="PROSITE" id="PS51257">
    <property type="entry name" value="PROKAR_LIPOPROTEIN"/>
    <property type="match status" value="1"/>
</dbReference>
<keyword evidence="2" id="KW-1185">Reference proteome</keyword>
<evidence type="ECO:0008006" key="3">
    <source>
        <dbReference type="Google" id="ProtNLM"/>
    </source>
</evidence>
<dbReference type="RefSeq" id="WP_366922490.1">
    <property type="nucleotide sequence ID" value="NZ_CP121694.1"/>
</dbReference>
<protein>
    <recommendedName>
        <fullName evidence="3">Stage III sporulation protein AB</fullName>
    </recommendedName>
</protein>
<proteinExistence type="predicted"/>
<organism evidence="1 2">
    <name type="scientific">Metallumcola ferriviriculae</name>
    <dbReference type="NCBI Taxonomy" id="3039180"/>
    <lineage>
        <taxon>Bacteria</taxon>
        <taxon>Bacillati</taxon>
        <taxon>Bacillota</taxon>
        <taxon>Clostridia</taxon>
        <taxon>Neomoorellales</taxon>
        <taxon>Desulfitibacteraceae</taxon>
        <taxon>Metallumcola</taxon>
    </lineage>
</organism>
<reference evidence="1 2" key="1">
    <citation type="submission" date="2023-04" db="EMBL/GenBank/DDBJ databases">
        <authorList>
            <person name="Hsu D."/>
        </authorList>
    </citation>
    <scope>NUCLEOTIDE SEQUENCE [LARGE SCALE GENOMIC DNA]</scope>
    <source>
        <strain evidence="1 2">MK1</strain>
    </source>
</reference>
<dbReference type="Pfam" id="PF09548">
    <property type="entry name" value="Spore_III_AB"/>
    <property type="match status" value="1"/>
</dbReference>
<dbReference type="KEGG" id="dbc:MFMK1_002952"/>
<gene>
    <name evidence="1" type="ORF">MFMK1_002952</name>
</gene>
<dbReference type="InterPro" id="IPR014198">
    <property type="entry name" value="Spore_III_AB"/>
</dbReference>
<dbReference type="Proteomes" id="UP001329915">
    <property type="component" value="Chromosome"/>
</dbReference>
<dbReference type="PIRSF" id="PIRSF021435">
    <property type="entry name" value="SpoIIIAB"/>
    <property type="match status" value="1"/>
</dbReference>
<accession>A0AAU0UTC6</accession>
<dbReference type="EMBL" id="CP121694">
    <property type="protein sequence ID" value="WRO23104.1"/>
    <property type="molecule type" value="Genomic_DNA"/>
</dbReference>
<dbReference type="AlphaFoldDB" id="A0AAU0UTC6"/>
<name>A0AAU0UTC6_9FIRM</name>
<evidence type="ECO:0000313" key="2">
    <source>
        <dbReference type="Proteomes" id="UP001329915"/>
    </source>
</evidence>
<evidence type="ECO:0000313" key="1">
    <source>
        <dbReference type="EMBL" id="WRO23104.1"/>
    </source>
</evidence>